<dbReference type="Gene3D" id="3.40.50.850">
    <property type="entry name" value="Isochorismatase-like"/>
    <property type="match status" value="1"/>
</dbReference>
<dbReference type="PANTHER" id="PTHR43540">
    <property type="entry name" value="PEROXYUREIDOACRYLATE/UREIDOACRYLATE AMIDOHYDROLASE-RELATED"/>
    <property type="match status" value="1"/>
</dbReference>
<dbReference type="EMBL" id="CP048877">
    <property type="protein sequence ID" value="QIJ71727.1"/>
    <property type="molecule type" value="Genomic_DNA"/>
</dbReference>
<sequence length="171" mass="19623">MRVLIVVDMLNDFVDERGALFCGPAARRIIPFVAQKIAEFRQQGQPIIYLRDSHSPDDREFEAFPPHCVRGSWGGEIIPELAPAPGDIIIEKTRFSGFFRTPLEKELERLKAQELHFVGVCTNICVMDTVGDARNRDYPVVVYRDGVADFDQEAHEFALKRMERIYRARVI</sequence>
<keyword evidence="1" id="KW-0378">Hydrolase</keyword>
<keyword evidence="2" id="KW-1185">Reference proteome</keyword>
<dbReference type="KEGG" id="tav:G4V39_05330"/>
<gene>
    <name evidence="1" type="ORF">G4V39_05330</name>
</gene>
<dbReference type="InterPro" id="IPR000868">
    <property type="entry name" value="Isochorismatase-like_dom"/>
</dbReference>
<protein>
    <submittedName>
        <fullName evidence="1">Cysteine hydrolase</fullName>
    </submittedName>
</protein>
<name>A0A6G7PVW0_9BACT</name>
<dbReference type="AlphaFoldDB" id="A0A6G7PVW0"/>
<organism evidence="1 2">
    <name type="scientific">Thermosulfuriphilus ammonigenes</name>
    <dbReference type="NCBI Taxonomy" id="1936021"/>
    <lineage>
        <taxon>Bacteria</taxon>
        <taxon>Pseudomonadati</taxon>
        <taxon>Thermodesulfobacteriota</taxon>
        <taxon>Thermodesulfobacteria</taxon>
        <taxon>Thermodesulfobacteriales</taxon>
        <taxon>Thermodesulfobacteriaceae</taxon>
        <taxon>Thermosulfuriphilus</taxon>
    </lineage>
</organism>
<dbReference type="InterPro" id="IPR016291">
    <property type="entry name" value="Isochorismatase"/>
</dbReference>
<dbReference type="Proteomes" id="UP000502179">
    <property type="component" value="Chromosome"/>
</dbReference>
<evidence type="ECO:0000313" key="1">
    <source>
        <dbReference type="EMBL" id="QIJ71727.1"/>
    </source>
</evidence>
<proteinExistence type="predicted"/>
<dbReference type="InterPro" id="IPR036380">
    <property type="entry name" value="Isochorismatase-like_sf"/>
</dbReference>
<dbReference type="Pfam" id="PF00857">
    <property type="entry name" value="Isochorismatase"/>
    <property type="match status" value="1"/>
</dbReference>
<dbReference type="InterPro" id="IPR050272">
    <property type="entry name" value="Isochorismatase-like_hydrls"/>
</dbReference>
<dbReference type="PRINTS" id="PR01398">
    <property type="entry name" value="ISCHRISMTASE"/>
</dbReference>
<dbReference type="GO" id="GO:0008908">
    <property type="term" value="F:isochorismatase activity"/>
    <property type="evidence" value="ECO:0007669"/>
    <property type="project" value="InterPro"/>
</dbReference>
<dbReference type="SUPFAM" id="SSF52499">
    <property type="entry name" value="Isochorismatase-like hydrolases"/>
    <property type="match status" value="1"/>
</dbReference>
<dbReference type="CDD" id="cd00431">
    <property type="entry name" value="cysteine_hydrolases"/>
    <property type="match status" value="1"/>
</dbReference>
<reference evidence="1 2" key="1">
    <citation type="submission" date="2020-02" db="EMBL/GenBank/DDBJ databases">
        <title>Genome analysis of Thermosulfuriphilus ammonigenes ST65T, an anaerobic thermophilic chemolithoautotrophic bacterium isolated from a deep-sea hydrothermal vent.</title>
        <authorList>
            <person name="Slobodkina G."/>
            <person name="Allioux M."/>
            <person name="Merkel A."/>
            <person name="Alain K."/>
            <person name="Jebbar M."/>
            <person name="Slobodkin A."/>
        </authorList>
    </citation>
    <scope>NUCLEOTIDE SEQUENCE [LARGE SCALE GENOMIC DNA]</scope>
    <source>
        <strain evidence="1 2">ST65</strain>
    </source>
</reference>
<accession>A0A6G7PVW0</accession>
<evidence type="ECO:0000313" key="2">
    <source>
        <dbReference type="Proteomes" id="UP000502179"/>
    </source>
</evidence>
<dbReference type="PANTHER" id="PTHR43540:SF6">
    <property type="entry name" value="ISOCHORISMATASE-LIKE DOMAIN-CONTAINING PROTEIN"/>
    <property type="match status" value="1"/>
</dbReference>
<dbReference type="RefSeq" id="WP_166031945.1">
    <property type="nucleotide sequence ID" value="NZ_CP048877.1"/>
</dbReference>